<proteinExistence type="predicted"/>
<gene>
    <name evidence="2" type="ORF">SLAVMIC_00537</name>
</gene>
<evidence type="ECO:0000313" key="2">
    <source>
        <dbReference type="EMBL" id="CAG7580732.1"/>
    </source>
</evidence>
<organism evidence="2">
    <name type="scientific">uncultured marine phage</name>
    <dbReference type="NCBI Taxonomy" id="707152"/>
    <lineage>
        <taxon>Viruses</taxon>
        <taxon>environmental samples</taxon>
    </lineage>
</organism>
<keyword evidence="1" id="KW-0812">Transmembrane</keyword>
<reference evidence="2" key="1">
    <citation type="submission" date="2021-06" db="EMBL/GenBank/DDBJ databases">
        <authorList>
            <person name="Gannon L."/>
            <person name="Redgwell R T."/>
            <person name="Michniewski S."/>
            <person name="Harrison D C."/>
            <person name="Millard A."/>
        </authorList>
    </citation>
    <scope>NUCLEOTIDE SEQUENCE</scope>
</reference>
<sequence>MKDLRKSLNVNDNNPKREFNFKPFKWIRRNWKNIIVVAILFFVINLLFNPGGVSSFISGWLSEFNSNWEI</sequence>
<keyword evidence="1" id="KW-1133">Transmembrane helix</keyword>
<name>A0A8D9FQV3_9VIRU</name>
<keyword evidence="1" id="KW-0472">Membrane</keyword>
<dbReference type="EMBL" id="OU342829">
    <property type="protein sequence ID" value="CAG7580732.1"/>
    <property type="molecule type" value="Genomic_DNA"/>
</dbReference>
<accession>A0A8D9FQV3</accession>
<evidence type="ECO:0000256" key="1">
    <source>
        <dbReference type="SAM" id="Phobius"/>
    </source>
</evidence>
<protein>
    <submittedName>
        <fullName evidence="2">Uncharacterized protein</fullName>
    </submittedName>
</protein>
<feature type="transmembrane region" description="Helical" evidence="1">
    <location>
        <begin position="34"/>
        <end position="61"/>
    </location>
</feature>